<sequence>MTREGRKIIKDDIELVRRLIEANPSRNRTWLSKELCLLWNWRAANGQIKDMACRTLLSKLELQGYITLPRRQTPGRGCRRLSIPYVPHNTTPIVCSLKDP</sequence>
<protein>
    <submittedName>
        <fullName evidence="1">Uncharacterized protein</fullName>
    </submittedName>
</protein>
<evidence type="ECO:0000313" key="2">
    <source>
        <dbReference type="Proteomes" id="UP000231493"/>
    </source>
</evidence>
<reference evidence="2" key="1">
    <citation type="submission" date="2017-09" db="EMBL/GenBank/DDBJ databases">
        <title>Depth-based differentiation of microbial function through sediment-hosted aquifers and enrichment of novel symbionts in the deep terrestrial subsurface.</title>
        <authorList>
            <person name="Probst A.J."/>
            <person name="Ladd B."/>
            <person name="Jarett J.K."/>
            <person name="Geller-Mcgrath D.E."/>
            <person name="Sieber C.M."/>
            <person name="Emerson J.B."/>
            <person name="Anantharaman K."/>
            <person name="Thomas B.C."/>
            <person name="Malmstrom R."/>
            <person name="Stieglmeier M."/>
            <person name="Klingl A."/>
            <person name="Woyke T."/>
            <person name="Ryan C.M."/>
            <person name="Banfield J.F."/>
        </authorList>
    </citation>
    <scope>NUCLEOTIDE SEQUENCE [LARGE SCALE GENOMIC DNA]</scope>
</reference>
<organism evidence="1 2">
    <name type="scientific">Candidatus Infernicultor aquiphilus</name>
    <dbReference type="NCBI Taxonomy" id="1805029"/>
    <lineage>
        <taxon>Bacteria</taxon>
        <taxon>Pseudomonadati</taxon>
        <taxon>Atribacterota</taxon>
        <taxon>Candidatus Phoenicimicrobiia</taxon>
        <taxon>Candidatus Pheonicimicrobiales</taxon>
        <taxon>Candidatus Phoenicimicrobiaceae</taxon>
        <taxon>Candidatus Infernicultor</taxon>
    </lineage>
</organism>
<dbReference type="Proteomes" id="UP000231493">
    <property type="component" value="Unassembled WGS sequence"/>
</dbReference>
<gene>
    <name evidence="1" type="ORF">COZ58_01180</name>
</gene>
<accession>A0A2M7KAK4</accession>
<proteinExistence type="predicted"/>
<dbReference type="EMBL" id="PFIP01000018">
    <property type="protein sequence ID" value="PIX35168.1"/>
    <property type="molecule type" value="Genomic_DNA"/>
</dbReference>
<evidence type="ECO:0000313" key="1">
    <source>
        <dbReference type="EMBL" id="PIX35168.1"/>
    </source>
</evidence>
<name>A0A2M7KAK4_9BACT</name>
<comment type="caution">
    <text evidence="1">The sequence shown here is derived from an EMBL/GenBank/DDBJ whole genome shotgun (WGS) entry which is preliminary data.</text>
</comment>
<dbReference type="AlphaFoldDB" id="A0A2M7KAK4"/>